<dbReference type="AlphaFoldDB" id="A0AAV5ULQ2"/>
<proteinExistence type="predicted"/>
<dbReference type="Proteomes" id="UP001432027">
    <property type="component" value="Unassembled WGS sequence"/>
</dbReference>
<evidence type="ECO:0000313" key="2">
    <source>
        <dbReference type="Proteomes" id="UP001432027"/>
    </source>
</evidence>
<accession>A0AAV5ULQ2</accession>
<feature type="non-terminal residue" evidence="1">
    <location>
        <position position="1"/>
    </location>
</feature>
<sequence length="118" mass="13776">LITHKIFQFQNHNTQFASQNLRNLDRSTCVSLVRTELALRNGHFCWKVRFCACLSYRRLCWSSTQHFDVYRCAAIASAELCSVCGLYVLYRFRSCCRRQFEHANVADGCSDYLQACRC</sequence>
<comment type="caution">
    <text evidence="1">The sequence shown here is derived from an EMBL/GenBank/DDBJ whole genome shotgun (WGS) entry which is preliminary data.</text>
</comment>
<evidence type="ECO:0000313" key="1">
    <source>
        <dbReference type="EMBL" id="GMT07135.1"/>
    </source>
</evidence>
<organism evidence="1 2">
    <name type="scientific">Pristionchus entomophagus</name>
    <dbReference type="NCBI Taxonomy" id="358040"/>
    <lineage>
        <taxon>Eukaryota</taxon>
        <taxon>Metazoa</taxon>
        <taxon>Ecdysozoa</taxon>
        <taxon>Nematoda</taxon>
        <taxon>Chromadorea</taxon>
        <taxon>Rhabditida</taxon>
        <taxon>Rhabditina</taxon>
        <taxon>Diplogasteromorpha</taxon>
        <taxon>Diplogasteroidea</taxon>
        <taxon>Neodiplogasteridae</taxon>
        <taxon>Pristionchus</taxon>
    </lineage>
</organism>
<gene>
    <name evidence="1" type="ORF">PENTCL1PPCAC_29309</name>
</gene>
<dbReference type="EMBL" id="BTSX01000006">
    <property type="protein sequence ID" value="GMT07135.1"/>
    <property type="molecule type" value="Genomic_DNA"/>
</dbReference>
<keyword evidence="2" id="KW-1185">Reference proteome</keyword>
<feature type="non-terminal residue" evidence="1">
    <location>
        <position position="118"/>
    </location>
</feature>
<reference evidence="1" key="1">
    <citation type="submission" date="2023-10" db="EMBL/GenBank/DDBJ databases">
        <title>Genome assembly of Pristionchus species.</title>
        <authorList>
            <person name="Yoshida K."/>
            <person name="Sommer R.J."/>
        </authorList>
    </citation>
    <scope>NUCLEOTIDE SEQUENCE</scope>
    <source>
        <strain evidence="1">RS0144</strain>
    </source>
</reference>
<protein>
    <submittedName>
        <fullName evidence="1">Uncharacterized protein</fullName>
    </submittedName>
</protein>
<name>A0AAV5ULQ2_9BILA</name>